<evidence type="ECO:0000256" key="1">
    <source>
        <dbReference type="SAM" id="MobiDB-lite"/>
    </source>
</evidence>
<feature type="domain" description="Phage tail assembly chaperone-like" evidence="2">
    <location>
        <begin position="106"/>
        <end position="158"/>
    </location>
</feature>
<dbReference type="Proteomes" id="UP000274139">
    <property type="component" value="Unassembled WGS sequence"/>
</dbReference>
<dbReference type="RefSeq" id="WP_103523909.1">
    <property type="nucleotide sequence ID" value="NZ_JAIZDC010000001.1"/>
</dbReference>
<sequence length="176" mass="19738">MNSLIFDGSITRLQRAHGTFHTRLIPVLTPRPASEDSTQQGVPIRIRYLLAEPADKSVLELDDADYTWQLNAEQCAELDTFITDFDPANAIAWPAPLSAEEQERLTRAERDRRLQATDYLLMPDYPISTADLDAVKAYRQQLRDLSQAPDWPDVAWPALTPGGEEDAATTTLPESE</sequence>
<evidence type="ECO:0000313" key="3">
    <source>
        <dbReference type="EMBL" id="RMC99891.1"/>
    </source>
</evidence>
<protein>
    <recommendedName>
        <fullName evidence="2">Phage tail assembly chaperone-like domain-containing protein</fullName>
    </recommendedName>
</protein>
<reference evidence="3 4" key="1">
    <citation type="submission" date="2018-10" db="EMBL/GenBank/DDBJ databases">
        <title>Draft genome sequence of Aquitalea MWU14-2217 isolated from a wild cranberry bog in Provincetown, Massachusetts.</title>
        <authorList>
            <person name="Ebadzadsahrai G."/>
            <person name="Soby S."/>
        </authorList>
    </citation>
    <scope>NUCLEOTIDE SEQUENCE [LARGE SCALE GENOMIC DNA]</scope>
    <source>
        <strain evidence="3 4">MWU14-2217</strain>
    </source>
</reference>
<comment type="caution">
    <text evidence="3">The sequence shown here is derived from an EMBL/GenBank/DDBJ whole genome shotgun (WGS) entry which is preliminary data.</text>
</comment>
<dbReference type="Pfam" id="PF16778">
    <property type="entry name" value="Phage_tail_APC"/>
    <property type="match status" value="1"/>
</dbReference>
<organism evidence="3 4">
    <name type="scientific">Aquitalea palustris</name>
    <dbReference type="NCBI Taxonomy" id="2480983"/>
    <lineage>
        <taxon>Bacteria</taxon>
        <taxon>Pseudomonadati</taxon>
        <taxon>Pseudomonadota</taxon>
        <taxon>Betaproteobacteria</taxon>
        <taxon>Neisseriales</taxon>
        <taxon>Chromobacteriaceae</taxon>
        <taxon>Aquitalea</taxon>
    </lineage>
</organism>
<dbReference type="Gene3D" id="6.10.140.1310">
    <property type="match status" value="1"/>
</dbReference>
<keyword evidence="4" id="KW-1185">Reference proteome</keyword>
<dbReference type="EMBL" id="RFAR01000021">
    <property type="protein sequence ID" value="RMC99891.1"/>
    <property type="molecule type" value="Genomic_DNA"/>
</dbReference>
<proteinExistence type="predicted"/>
<dbReference type="InterPro" id="IPR031893">
    <property type="entry name" value="Phage_tail_APC"/>
</dbReference>
<dbReference type="AlphaFoldDB" id="A0A454JKP5"/>
<name>A0A454JKP5_9NEIS</name>
<accession>A0A454JKP5</accession>
<evidence type="ECO:0000313" key="4">
    <source>
        <dbReference type="Proteomes" id="UP000274139"/>
    </source>
</evidence>
<dbReference type="OrthoDB" id="8594620at2"/>
<gene>
    <name evidence="3" type="ORF">EAY64_06175</name>
</gene>
<evidence type="ECO:0000259" key="2">
    <source>
        <dbReference type="Pfam" id="PF16778"/>
    </source>
</evidence>
<feature type="region of interest" description="Disordered" evidence="1">
    <location>
        <begin position="149"/>
        <end position="176"/>
    </location>
</feature>